<comment type="caution">
    <text evidence="1">The sequence shown here is derived from an EMBL/GenBank/DDBJ whole genome shotgun (WGS) entry which is preliminary data.</text>
</comment>
<reference evidence="1 2" key="1">
    <citation type="journal article" date="2006" name="Science">
        <title>The genome of black cottonwood, Populus trichocarpa (Torr. &amp; Gray).</title>
        <authorList>
            <person name="Tuskan G.A."/>
            <person name="Difazio S."/>
            <person name="Jansson S."/>
            <person name="Bohlmann J."/>
            <person name="Grigoriev I."/>
            <person name="Hellsten U."/>
            <person name="Putnam N."/>
            <person name="Ralph S."/>
            <person name="Rombauts S."/>
            <person name="Salamov A."/>
            <person name="Schein J."/>
            <person name="Sterck L."/>
            <person name="Aerts A."/>
            <person name="Bhalerao R.R."/>
            <person name="Bhalerao R.P."/>
            <person name="Blaudez D."/>
            <person name="Boerjan W."/>
            <person name="Brun A."/>
            <person name="Brunner A."/>
            <person name="Busov V."/>
            <person name="Campbell M."/>
            <person name="Carlson J."/>
            <person name="Chalot M."/>
            <person name="Chapman J."/>
            <person name="Chen G.L."/>
            <person name="Cooper D."/>
            <person name="Coutinho P.M."/>
            <person name="Couturier J."/>
            <person name="Covert S."/>
            <person name="Cronk Q."/>
            <person name="Cunningham R."/>
            <person name="Davis J."/>
            <person name="Degroeve S."/>
            <person name="Dejardin A."/>
            <person name="Depamphilis C."/>
            <person name="Detter J."/>
            <person name="Dirks B."/>
            <person name="Dubchak I."/>
            <person name="Duplessis S."/>
            <person name="Ehlting J."/>
            <person name="Ellis B."/>
            <person name="Gendler K."/>
            <person name="Goodstein D."/>
            <person name="Gribskov M."/>
            <person name="Grimwood J."/>
            <person name="Groover A."/>
            <person name="Gunter L."/>
            <person name="Hamberger B."/>
            <person name="Heinze B."/>
            <person name="Helariutta Y."/>
            <person name="Henrissat B."/>
            <person name="Holligan D."/>
            <person name="Holt R."/>
            <person name="Huang W."/>
            <person name="Islam-Faridi N."/>
            <person name="Jones S."/>
            <person name="Jones-Rhoades M."/>
            <person name="Jorgensen R."/>
            <person name="Joshi C."/>
            <person name="Kangasjarvi J."/>
            <person name="Karlsson J."/>
            <person name="Kelleher C."/>
            <person name="Kirkpatrick R."/>
            <person name="Kirst M."/>
            <person name="Kohler A."/>
            <person name="Kalluri U."/>
            <person name="Larimer F."/>
            <person name="Leebens-Mack J."/>
            <person name="Leple J.C."/>
            <person name="Locascio P."/>
            <person name="Lou Y."/>
            <person name="Lucas S."/>
            <person name="Martin F."/>
            <person name="Montanini B."/>
            <person name="Napoli C."/>
            <person name="Nelson D.R."/>
            <person name="Nelson C."/>
            <person name="Nieminen K."/>
            <person name="Nilsson O."/>
            <person name="Pereda V."/>
            <person name="Peter G."/>
            <person name="Philippe R."/>
            <person name="Pilate G."/>
            <person name="Poliakov A."/>
            <person name="Razumovskaya J."/>
            <person name="Richardson P."/>
            <person name="Rinaldi C."/>
            <person name="Ritland K."/>
            <person name="Rouze P."/>
            <person name="Ryaboy D."/>
            <person name="Schmutz J."/>
            <person name="Schrader J."/>
            <person name="Segerman B."/>
            <person name="Shin H."/>
            <person name="Siddiqui A."/>
            <person name="Sterky F."/>
            <person name="Terry A."/>
            <person name="Tsai C.J."/>
            <person name="Uberbacher E."/>
            <person name="Unneberg P."/>
            <person name="Vahala J."/>
            <person name="Wall K."/>
            <person name="Wessler S."/>
            <person name="Yang G."/>
            <person name="Yin T."/>
            <person name="Douglas C."/>
            <person name="Marra M."/>
            <person name="Sandberg G."/>
            <person name="Van de Peer Y."/>
            <person name="Rokhsar D."/>
        </authorList>
    </citation>
    <scope>NUCLEOTIDE SEQUENCE [LARGE SCALE GENOMIC DNA]</scope>
    <source>
        <strain evidence="2">cv. Nisqually</strain>
    </source>
</reference>
<accession>A0ACC0SPS9</accession>
<sequence length="124" mass="13757">MLDSHLPPLHPSLRKNLTLLLSLPPAPGTPAPFCAFLNEAPSFTAFFLPTRDWYSVCQNETKKGVFLISYINVDVGCRVWIEIESPKTGASVFYLFCFDRGAVSRIRIVRSYPSFAADGGATTR</sequence>
<evidence type="ECO:0000313" key="2">
    <source>
        <dbReference type="Proteomes" id="UP000006729"/>
    </source>
</evidence>
<dbReference type="Proteomes" id="UP000006729">
    <property type="component" value="Chromosome 7"/>
</dbReference>
<proteinExistence type="predicted"/>
<organism evidence="1 2">
    <name type="scientific">Populus trichocarpa</name>
    <name type="common">Western balsam poplar</name>
    <name type="synonym">Populus balsamifera subsp. trichocarpa</name>
    <dbReference type="NCBI Taxonomy" id="3694"/>
    <lineage>
        <taxon>Eukaryota</taxon>
        <taxon>Viridiplantae</taxon>
        <taxon>Streptophyta</taxon>
        <taxon>Embryophyta</taxon>
        <taxon>Tracheophyta</taxon>
        <taxon>Spermatophyta</taxon>
        <taxon>Magnoliopsida</taxon>
        <taxon>eudicotyledons</taxon>
        <taxon>Gunneridae</taxon>
        <taxon>Pentapetalae</taxon>
        <taxon>rosids</taxon>
        <taxon>fabids</taxon>
        <taxon>Malpighiales</taxon>
        <taxon>Salicaceae</taxon>
        <taxon>Saliceae</taxon>
        <taxon>Populus</taxon>
    </lineage>
</organism>
<keyword evidence="2" id="KW-1185">Reference proteome</keyword>
<dbReference type="EMBL" id="CM009296">
    <property type="protein sequence ID" value="KAI9391232.1"/>
    <property type="molecule type" value="Genomic_DNA"/>
</dbReference>
<evidence type="ECO:0000313" key="1">
    <source>
        <dbReference type="EMBL" id="KAI9391232.1"/>
    </source>
</evidence>
<gene>
    <name evidence="1" type="ORF">POPTR_007G062021v4</name>
</gene>
<protein>
    <submittedName>
        <fullName evidence="1">Uncharacterized protein</fullName>
    </submittedName>
</protein>
<name>A0ACC0SPS9_POPTR</name>